<reference evidence="1 2" key="1">
    <citation type="journal article" date="2018" name="PLoS Genet.">
        <title>Population sequencing reveals clonal diversity and ancestral inbreeding in the grapevine cultivar Chardonnay.</title>
        <authorList>
            <person name="Roach M.J."/>
            <person name="Johnson D.L."/>
            <person name="Bohlmann J."/>
            <person name="van Vuuren H.J."/>
            <person name="Jones S.J."/>
            <person name="Pretorius I.S."/>
            <person name="Schmidt S.A."/>
            <person name="Borneman A.R."/>
        </authorList>
    </citation>
    <scope>NUCLEOTIDE SEQUENCE [LARGE SCALE GENOMIC DNA]</scope>
    <source>
        <strain evidence="2">cv. Chardonnay</strain>
        <tissue evidence="1">Leaf</tissue>
    </source>
</reference>
<comment type="caution">
    <text evidence="1">The sequence shown here is derived from an EMBL/GenBank/DDBJ whole genome shotgun (WGS) entry which is preliminary data.</text>
</comment>
<evidence type="ECO:0008006" key="3">
    <source>
        <dbReference type="Google" id="ProtNLM"/>
    </source>
</evidence>
<accession>A0A438JRW1</accession>
<dbReference type="Proteomes" id="UP000288805">
    <property type="component" value="Unassembled WGS sequence"/>
</dbReference>
<organism evidence="1 2">
    <name type="scientific">Vitis vinifera</name>
    <name type="common">Grape</name>
    <dbReference type="NCBI Taxonomy" id="29760"/>
    <lineage>
        <taxon>Eukaryota</taxon>
        <taxon>Viridiplantae</taxon>
        <taxon>Streptophyta</taxon>
        <taxon>Embryophyta</taxon>
        <taxon>Tracheophyta</taxon>
        <taxon>Spermatophyta</taxon>
        <taxon>Magnoliopsida</taxon>
        <taxon>eudicotyledons</taxon>
        <taxon>Gunneridae</taxon>
        <taxon>Pentapetalae</taxon>
        <taxon>rosids</taxon>
        <taxon>Vitales</taxon>
        <taxon>Vitaceae</taxon>
        <taxon>Viteae</taxon>
        <taxon>Vitis</taxon>
    </lineage>
</organism>
<gene>
    <name evidence="1" type="ORF">CK203_015911</name>
</gene>
<dbReference type="EMBL" id="QGNW01000030">
    <property type="protein sequence ID" value="RVX11691.1"/>
    <property type="molecule type" value="Genomic_DNA"/>
</dbReference>
<proteinExistence type="predicted"/>
<protein>
    <recommendedName>
        <fullName evidence="3">Reverse transcriptase Ty1/copia-type domain-containing protein</fullName>
    </recommendedName>
</protein>
<name>A0A438JRW1_VITVI</name>
<evidence type="ECO:0000313" key="1">
    <source>
        <dbReference type="EMBL" id="RVX11691.1"/>
    </source>
</evidence>
<sequence>MGGTFLSVLNQKNISLKAEEKWDIYVQKCIKKGDATQIYELKTMIHNTKQKDLLVTTYCNTSKHGKPQSRAKNSHKGNKKFRNIKAFQYEAVNALSIETPGFASTSNNLHSAKEQLVLLYKVMAKSEVPFLHLCFCTIRRPAIVENVDSDNNKIQISLIHDQSPTLKSAIWKGVRSSTKHPLSIPYPIIDFATCVRPLSLICPQVQFLERAWFDRFVKFLLKFGYHQSQGDHTLFIKQSPEKKIIAPIVYMDKIIVTGDDREEMKNLRVSWQKNSKSKVLEI</sequence>
<evidence type="ECO:0000313" key="2">
    <source>
        <dbReference type="Proteomes" id="UP000288805"/>
    </source>
</evidence>
<dbReference type="AlphaFoldDB" id="A0A438JRW1"/>